<dbReference type="EMBL" id="CM040982">
    <property type="protein sequence ID" value="MCJ8735346.1"/>
    <property type="molecule type" value="Genomic_DNA"/>
</dbReference>
<reference evidence="1" key="1">
    <citation type="submission" date="2020-02" db="EMBL/GenBank/DDBJ databases">
        <title>Genome sequencing of the panga catfish, Pangasius djambal.</title>
        <authorList>
            <person name="Wen M."/>
            <person name="Zahm M."/>
            <person name="Roques C."/>
            <person name="Cabau C."/>
            <person name="Klopp C."/>
            <person name="Donnadieu C."/>
            <person name="Jouanno E."/>
            <person name="Avarre J.-C."/>
            <person name="Campet M."/>
            <person name="Ha T."/>
            <person name="Dugue R."/>
            <person name="Lampietro C."/>
            <person name="Louis A."/>
            <person name="Herpin A."/>
            <person name="Echchiki A."/>
            <person name="Berthelot C."/>
            <person name="Parey E."/>
            <person name="Roest-Crollius H."/>
            <person name="Braasch I."/>
            <person name="Postlethwait J.H."/>
            <person name="Bobe J."/>
            <person name="Montfort J."/>
            <person name="Bouchez O."/>
            <person name="Begum T."/>
            <person name="Schartl M."/>
            <person name="Gustiano R."/>
            <person name="Guiguen Y."/>
        </authorList>
    </citation>
    <scope>NUCLEOTIDE SEQUENCE</scope>
    <source>
        <strain evidence="1">Pdj_M5554</strain>
    </source>
</reference>
<feature type="non-terminal residue" evidence="1">
    <location>
        <position position="1"/>
    </location>
</feature>
<sequence>ATVEEERRVQVIRKSCPASAAKIILFGRFLFDCLFGNMNVLLSVVVLAVFSASAFAKESAPKIQVYSRNPGEFGKENTLICHVSDFHPPDIEIKLMKNDRHLGGRHVNLLGFSPAGRFLFPHLQ</sequence>
<dbReference type="Proteomes" id="UP000830395">
    <property type="component" value="Chromosome 8"/>
</dbReference>
<name>A0ACC5YK77_9TELE</name>
<comment type="caution">
    <text evidence="1">The sequence shown here is derived from an EMBL/GenBank/DDBJ whole genome shotgun (WGS) entry which is preliminary data.</text>
</comment>
<evidence type="ECO:0000313" key="2">
    <source>
        <dbReference type="Proteomes" id="UP000830395"/>
    </source>
</evidence>
<keyword evidence="2" id="KW-1185">Reference proteome</keyword>
<gene>
    <name evidence="1" type="ORF">PDJAM_G00245870</name>
</gene>
<accession>A0ACC5YK77</accession>
<proteinExistence type="predicted"/>
<evidence type="ECO:0000313" key="1">
    <source>
        <dbReference type="EMBL" id="MCJ8735346.1"/>
    </source>
</evidence>
<organism evidence="1 2">
    <name type="scientific">Pangasius djambal</name>
    <dbReference type="NCBI Taxonomy" id="1691987"/>
    <lineage>
        <taxon>Eukaryota</taxon>
        <taxon>Metazoa</taxon>
        <taxon>Chordata</taxon>
        <taxon>Craniata</taxon>
        <taxon>Vertebrata</taxon>
        <taxon>Euteleostomi</taxon>
        <taxon>Actinopterygii</taxon>
        <taxon>Neopterygii</taxon>
        <taxon>Teleostei</taxon>
        <taxon>Ostariophysi</taxon>
        <taxon>Siluriformes</taxon>
        <taxon>Pangasiidae</taxon>
        <taxon>Pangasius</taxon>
    </lineage>
</organism>
<protein>
    <submittedName>
        <fullName evidence="1">Uncharacterized protein</fullName>
    </submittedName>
</protein>